<gene>
    <name evidence="1" type="ORF">AVDCRST_MAG56-2156</name>
</gene>
<proteinExistence type="predicted"/>
<evidence type="ECO:0000313" key="1">
    <source>
        <dbReference type="EMBL" id="CAA9254692.1"/>
    </source>
</evidence>
<sequence>MNQASSSSSVQAETLDATITYLEGLPTGVDTESAVSSVSAWMGTIKADGRPELQGVENELKTLLGLLTASKLDGPAIGNVMIRLGDLTRQTTSLAEGPIATRLTKLAEWLTKAGKAMQPVS</sequence>
<accession>A0A6J4INM1</accession>
<reference evidence="1" key="1">
    <citation type="submission" date="2020-02" db="EMBL/GenBank/DDBJ databases">
        <authorList>
            <person name="Meier V. D."/>
        </authorList>
    </citation>
    <scope>NUCLEOTIDE SEQUENCE</scope>
    <source>
        <strain evidence="1">AVDCRST_MAG56</strain>
    </source>
</reference>
<dbReference type="AlphaFoldDB" id="A0A6J4INM1"/>
<protein>
    <submittedName>
        <fullName evidence="1">Uncharacterized protein</fullName>
    </submittedName>
</protein>
<name>A0A6J4INM1_9SPHI</name>
<organism evidence="1">
    <name type="scientific">uncultured Cytophagales bacterium</name>
    <dbReference type="NCBI Taxonomy" id="158755"/>
    <lineage>
        <taxon>Bacteria</taxon>
        <taxon>Pseudomonadati</taxon>
        <taxon>Bacteroidota</taxon>
        <taxon>Sphingobacteriia</taxon>
        <taxon>Sphingobacteriales</taxon>
        <taxon>environmental samples</taxon>
    </lineage>
</organism>
<dbReference type="EMBL" id="CADCTQ010000194">
    <property type="protein sequence ID" value="CAA9254692.1"/>
    <property type="molecule type" value="Genomic_DNA"/>
</dbReference>